<accession>W4GSQ8</accession>
<dbReference type="RefSeq" id="XP_009828665.1">
    <property type="nucleotide sequence ID" value="XM_009830363.1"/>
</dbReference>
<feature type="compositionally biased region" description="Low complexity" evidence="2">
    <location>
        <begin position="26"/>
        <end position="43"/>
    </location>
</feature>
<dbReference type="OrthoDB" id="120436at2759"/>
<feature type="domain" description="CCHC-type" evidence="3">
    <location>
        <begin position="187"/>
        <end position="202"/>
    </location>
</feature>
<proteinExistence type="predicted"/>
<dbReference type="VEuPathDB" id="FungiDB:H257_05467"/>
<evidence type="ECO:0000256" key="2">
    <source>
        <dbReference type="SAM" id="MobiDB-lite"/>
    </source>
</evidence>
<organism evidence="4">
    <name type="scientific">Aphanomyces astaci</name>
    <name type="common">Crayfish plague agent</name>
    <dbReference type="NCBI Taxonomy" id="112090"/>
    <lineage>
        <taxon>Eukaryota</taxon>
        <taxon>Sar</taxon>
        <taxon>Stramenopiles</taxon>
        <taxon>Oomycota</taxon>
        <taxon>Saprolegniomycetes</taxon>
        <taxon>Saprolegniales</taxon>
        <taxon>Verrucalvaceae</taxon>
        <taxon>Aphanomyces</taxon>
    </lineage>
</organism>
<name>W4GSQ8_APHAT</name>
<feature type="region of interest" description="Disordered" evidence="2">
    <location>
        <begin position="116"/>
        <end position="135"/>
    </location>
</feature>
<protein>
    <recommendedName>
        <fullName evidence="3">CCHC-type domain-containing protein</fullName>
    </recommendedName>
</protein>
<keyword evidence="1" id="KW-0479">Metal-binding</keyword>
<dbReference type="GeneID" id="20807463"/>
<dbReference type="EMBL" id="KI913123">
    <property type="protein sequence ID" value="ETV81928.1"/>
    <property type="molecule type" value="Genomic_DNA"/>
</dbReference>
<feature type="region of interest" description="Disordered" evidence="2">
    <location>
        <begin position="20"/>
        <end position="49"/>
    </location>
</feature>
<dbReference type="AlphaFoldDB" id="W4GSQ8"/>
<sequence>MKLLRMRDVRPDEIIAKSQVYAKPRSNSSASTSSRTTTSELSTPPASPCLSRCGSHIEVEDQAAIATTSRTHEDEPGSAQLCCPIQPSQSYGFAYPQAPPIQPSTSSYGQRYQQPYAPNTIAPPGQATLPPNLTSTQNQMFGAGRARVGHIPVVISSKPDEMTVSGQNIVIVVVMTGHYPGEQVKLCHFCGQPGHTVTKCPSKPTNQA</sequence>
<dbReference type="Gene3D" id="4.10.60.10">
    <property type="entry name" value="Zinc finger, CCHC-type"/>
    <property type="match status" value="1"/>
</dbReference>
<reference evidence="4" key="1">
    <citation type="submission" date="2013-12" db="EMBL/GenBank/DDBJ databases">
        <title>The Genome Sequence of Aphanomyces astaci APO3.</title>
        <authorList>
            <consortium name="The Broad Institute Genomics Platform"/>
            <person name="Russ C."/>
            <person name="Tyler B."/>
            <person name="van West P."/>
            <person name="Dieguez-Uribeondo J."/>
            <person name="Young S.K."/>
            <person name="Zeng Q."/>
            <person name="Gargeya S."/>
            <person name="Fitzgerald M."/>
            <person name="Abouelleil A."/>
            <person name="Alvarado L."/>
            <person name="Chapman S.B."/>
            <person name="Gainer-Dewar J."/>
            <person name="Goldberg J."/>
            <person name="Griggs A."/>
            <person name="Gujja S."/>
            <person name="Hansen M."/>
            <person name="Howarth C."/>
            <person name="Imamovic A."/>
            <person name="Ireland A."/>
            <person name="Larimer J."/>
            <person name="McCowan C."/>
            <person name="Murphy C."/>
            <person name="Pearson M."/>
            <person name="Poon T.W."/>
            <person name="Priest M."/>
            <person name="Roberts A."/>
            <person name="Saif S."/>
            <person name="Shea T."/>
            <person name="Sykes S."/>
            <person name="Wortman J."/>
            <person name="Nusbaum C."/>
            <person name="Birren B."/>
        </authorList>
    </citation>
    <scope>NUCLEOTIDE SEQUENCE [LARGE SCALE GENOMIC DNA]</scope>
    <source>
        <strain evidence="4">APO3</strain>
    </source>
</reference>
<dbReference type="SUPFAM" id="SSF57756">
    <property type="entry name" value="Retrovirus zinc finger-like domains"/>
    <property type="match status" value="1"/>
</dbReference>
<keyword evidence="1" id="KW-0862">Zinc</keyword>
<keyword evidence="1" id="KW-0863">Zinc-finger</keyword>
<gene>
    <name evidence="4" type="ORF">H257_05467</name>
</gene>
<dbReference type="GO" id="GO:0003676">
    <property type="term" value="F:nucleic acid binding"/>
    <property type="evidence" value="ECO:0007669"/>
    <property type="project" value="InterPro"/>
</dbReference>
<evidence type="ECO:0000259" key="3">
    <source>
        <dbReference type="PROSITE" id="PS50158"/>
    </source>
</evidence>
<dbReference type="GO" id="GO:0008270">
    <property type="term" value="F:zinc ion binding"/>
    <property type="evidence" value="ECO:0007669"/>
    <property type="project" value="UniProtKB-KW"/>
</dbReference>
<dbReference type="SMART" id="SM00343">
    <property type="entry name" value="ZnF_C2HC"/>
    <property type="match status" value="1"/>
</dbReference>
<dbReference type="InterPro" id="IPR036875">
    <property type="entry name" value="Znf_CCHC_sf"/>
</dbReference>
<dbReference type="InterPro" id="IPR001878">
    <property type="entry name" value="Znf_CCHC"/>
</dbReference>
<evidence type="ECO:0000256" key="1">
    <source>
        <dbReference type="PROSITE-ProRule" id="PRU00047"/>
    </source>
</evidence>
<evidence type="ECO:0000313" key="4">
    <source>
        <dbReference type="EMBL" id="ETV81928.1"/>
    </source>
</evidence>
<dbReference type="PROSITE" id="PS50158">
    <property type="entry name" value="ZF_CCHC"/>
    <property type="match status" value="1"/>
</dbReference>